<sequence length="408" mass="45496">MATTPRPPQRHPRSSPALMDDLVREIFLRVREDDPATLFRGAAGCRSWLSMLSAPEFARDYRRTCRAAAAPVLGFLHNTTNAREDRVSSHFVPTAAYRFRPRTGLGLSRWDVLDSRHGLVLFHYPKSKRNQGFVVCDLVTGQRWTFRDPEFYNMMWWHLGDHMDNRVRCSASVLCAKAQCDHLDCHGGPFRVALVGTNDANLRTHATVYSSETRQWSETISIHNPDFVNGRGNSALVGNKVYVQCVESDNIVEYNMHEQKLSLITLPFEDQEGIDSTIELMGVEDGSLLFASLLEAKLYLWTMEAGPGGAAGWARRWAIELEPSLPARVLGNMANTLAGFAEGVGVIFLSTNAGLYALELNSGEGNKVHQRWFGKVVPYTSFCTRAIGRLAGLSHALGRPTRASVLEQ</sequence>
<name>A0A8I6Y1W6_HORVV</name>
<accession>A0A8I6Y1W6</accession>
<feature type="domain" description="F-box protein AT5G49610-like beta-propeller" evidence="1">
    <location>
        <begin position="112"/>
        <end position="369"/>
    </location>
</feature>
<gene>
    <name evidence="2" type="primary">LOC123447058</name>
</gene>
<dbReference type="Gramene" id="HORVU.MOREX.r2.4HG0335450.1">
    <property type="protein sequence ID" value="HORVU.MOREX.r2.4HG0335450.1"/>
    <property type="gene ID" value="HORVU.MOREX.r2.4HG0335450"/>
</dbReference>
<reference evidence="3" key="1">
    <citation type="journal article" date="2012" name="Nature">
        <title>A physical, genetic and functional sequence assembly of the barley genome.</title>
        <authorList>
            <consortium name="The International Barley Genome Sequencing Consortium"/>
            <person name="Mayer K.F."/>
            <person name="Waugh R."/>
            <person name="Brown J.W."/>
            <person name="Schulman A."/>
            <person name="Langridge P."/>
            <person name="Platzer M."/>
            <person name="Fincher G.B."/>
            <person name="Muehlbauer G.J."/>
            <person name="Sato K."/>
            <person name="Close T.J."/>
            <person name="Wise R.P."/>
            <person name="Stein N."/>
        </authorList>
    </citation>
    <scope>NUCLEOTIDE SEQUENCE [LARGE SCALE GENOMIC DNA]</scope>
    <source>
        <strain evidence="3">cv. Morex</strain>
    </source>
</reference>
<evidence type="ECO:0000313" key="2">
    <source>
        <dbReference type="EnsemblPlants" id="HORVU.MOREX.r3.4HG0402980.1"/>
    </source>
</evidence>
<dbReference type="OrthoDB" id="597043at2759"/>
<evidence type="ECO:0000259" key="1">
    <source>
        <dbReference type="Pfam" id="PF23635"/>
    </source>
</evidence>
<dbReference type="InterPro" id="IPR056594">
    <property type="entry name" value="AT5G49610-like_b-prop"/>
</dbReference>
<protein>
    <recommendedName>
        <fullName evidence="1">F-box protein AT5G49610-like beta-propeller domain-containing protein</fullName>
    </recommendedName>
</protein>
<reference evidence="2" key="2">
    <citation type="submission" date="2020-10" db="EMBL/GenBank/DDBJ databases">
        <authorList>
            <person name="Scholz U."/>
            <person name="Mascher M."/>
            <person name="Fiebig A."/>
        </authorList>
    </citation>
    <scope>NUCLEOTIDE SEQUENCE [LARGE SCALE GENOMIC DNA]</scope>
    <source>
        <strain evidence="2">cv. Morex</strain>
    </source>
</reference>
<dbReference type="KEGG" id="hvg:123447058"/>
<dbReference type="GeneID" id="123447058"/>
<dbReference type="Proteomes" id="UP000011116">
    <property type="component" value="Chromosome 4H"/>
</dbReference>
<dbReference type="Gramene" id="HORVU.MOREX.r3.4HG0402980.1">
    <property type="protein sequence ID" value="HORVU.MOREX.r3.4HG0402980.1"/>
    <property type="gene ID" value="HORVU.MOREX.r3.4HG0402980"/>
</dbReference>
<dbReference type="EnsemblPlants" id="HORVU.MOREX.r3.4HG0402980.1">
    <property type="protein sequence ID" value="HORVU.MOREX.r3.4HG0402980.1"/>
    <property type="gene ID" value="HORVU.MOREX.r3.4HG0402980"/>
</dbReference>
<dbReference type="PANTHER" id="PTHR32133">
    <property type="entry name" value="OS07G0120400 PROTEIN"/>
    <property type="match status" value="1"/>
</dbReference>
<proteinExistence type="predicted"/>
<evidence type="ECO:0000313" key="3">
    <source>
        <dbReference type="Proteomes" id="UP000011116"/>
    </source>
</evidence>
<dbReference type="PANTHER" id="PTHR32133:SF258">
    <property type="entry name" value="F-BOX DOMAIN-CONTAINING PROTEIN"/>
    <property type="match status" value="1"/>
</dbReference>
<organism evidence="2 3">
    <name type="scientific">Hordeum vulgare subsp. vulgare</name>
    <name type="common">Domesticated barley</name>
    <dbReference type="NCBI Taxonomy" id="112509"/>
    <lineage>
        <taxon>Eukaryota</taxon>
        <taxon>Viridiplantae</taxon>
        <taxon>Streptophyta</taxon>
        <taxon>Embryophyta</taxon>
        <taxon>Tracheophyta</taxon>
        <taxon>Spermatophyta</taxon>
        <taxon>Magnoliopsida</taxon>
        <taxon>Liliopsida</taxon>
        <taxon>Poales</taxon>
        <taxon>Poaceae</taxon>
        <taxon>BOP clade</taxon>
        <taxon>Pooideae</taxon>
        <taxon>Triticodae</taxon>
        <taxon>Triticeae</taxon>
        <taxon>Hordeinae</taxon>
        <taxon>Hordeum</taxon>
    </lineage>
</organism>
<dbReference type="RefSeq" id="XP_044979556.1">
    <property type="nucleotide sequence ID" value="XM_045123621.1"/>
</dbReference>
<reference evidence="2" key="3">
    <citation type="submission" date="2022-01" db="UniProtKB">
        <authorList>
            <consortium name="EnsemblPlants"/>
        </authorList>
    </citation>
    <scope>IDENTIFICATION</scope>
    <source>
        <strain evidence="2">subsp. vulgare</strain>
    </source>
</reference>
<dbReference type="Pfam" id="PF23635">
    <property type="entry name" value="Beta-prop_AT5G49610-like"/>
    <property type="match status" value="1"/>
</dbReference>
<keyword evidence="3" id="KW-1185">Reference proteome</keyword>
<dbReference type="AlphaFoldDB" id="A0A8I6Y1W6"/>